<dbReference type="InterPro" id="IPR043128">
    <property type="entry name" value="Rev_trsase/Diguanyl_cyclase"/>
</dbReference>
<dbReference type="EMBL" id="AM429471">
    <property type="protein sequence ID" value="CAN60369.1"/>
    <property type="molecule type" value="Genomic_DNA"/>
</dbReference>
<reference evidence="2" key="1">
    <citation type="journal article" date="2007" name="PLoS ONE">
        <title>The first genome sequence of an elite grapevine cultivar (Pinot noir Vitis vinifera L.): coping with a highly heterozygous genome.</title>
        <authorList>
            <person name="Velasco R."/>
            <person name="Zharkikh A."/>
            <person name="Troggio M."/>
            <person name="Cartwright D.A."/>
            <person name="Cestaro A."/>
            <person name="Pruss D."/>
            <person name="Pindo M."/>
            <person name="FitzGerald L.M."/>
            <person name="Vezzulli S."/>
            <person name="Reid J."/>
            <person name="Malacarne G."/>
            <person name="Iliev D."/>
            <person name="Coppola G."/>
            <person name="Wardell B."/>
            <person name="Micheletti D."/>
            <person name="Macalma T."/>
            <person name="Facci M."/>
            <person name="Mitchell J.T."/>
            <person name="Perazzolli M."/>
            <person name="Eldredge G."/>
            <person name="Gatto P."/>
            <person name="Oyzerski R."/>
            <person name="Moretto M."/>
            <person name="Gutin N."/>
            <person name="Stefanini M."/>
            <person name="Chen Y."/>
            <person name="Segala C."/>
            <person name="Davenport C."/>
            <person name="Dematte L."/>
            <person name="Mraz A."/>
            <person name="Battilana J."/>
            <person name="Stormo K."/>
            <person name="Costa F."/>
            <person name="Tao Q."/>
            <person name="Si-Ammour A."/>
            <person name="Harkins T."/>
            <person name="Lackey A."/>
            <person name="Perbost C."/>
            <person name="Taillon B."/>
            <person name="Stella A."/>
            <person name="Solovyev V."/>
            <person name="Fawcett J.A."/>
            <person name="Sterck L."/>
            <person name="Vandepoele K."/>
            <person name="Grando S.M."/>
            <person name="Toppo S."/>
            <person name="Moser C."/>
            <person name="Lanchbury J."/>
            <person name="Bogden R."/>
            <person name="Skolnick M."/>
            <person name="Sgaramella V."/>
            <person name="Bhatnagar S.K."/>
            <person name="Fontana P."/>
            <person name="Gutin A."/>
            <person name="Van de Peer Y."/>
            <person name="Salamini F."/>
            <person name="Viola R."/>
        </authorList>
    </citation>
    <scope>NUCLEOTIDE SEQUENCE</scope>
</reference>
<dbReference type="Gene3D" id="3.30.70.270">
    <property type="match status" value="1"/>
</dbReference>
<dbReference type="PANTHER" id="PTHR48475">
    <property type="entry name" value="RIBONUCLEASE H"/>
    <property type="match status" value="1"/>
</dbReference>
<dbReference type="CDD" id="cd09279">
    <property type="entry name" value="RNase_HI_like"/>
    <property type="match status" value="1"/>
</dbReference>
<dbReference type="InterPro" id="IPR043502">
    <property type="entry name" value="DNA/RNA_pol_sf"/>
</dbReference>
<accession>A5ALB6</accession>
<feature type="domain" description="Reverse transcriptase" evidence="1">
    <location>
        <begin position="1"/>
        <end position="173"/>
    </location>
</feature>
<dbReference type="InterPro" id="IPR036397">
    <property type="entry name" value="RNaseH_sf"/>
</dbReference>
<dbReference type="AlphaFoldDB" id="A5ALB6"/>
<name>A5ALB6_VITVI</name>
<organism evidence="2">
    <name type="scientific">Vitis vinifera</name>
    <name type="common">Grape</name>
    <dbReference type="NCBI Taxonomy" id="29760"/>
    <lineage>
        <taxon>Eukaryota</taxon>
        <taxon>Viridiplantae</taxon>
        <taxon>Streptophyta</taxon>
        <taxon>Embryophyta</taxon>
        <taxon>Tracheophyta</taxon>
        <taxon>Spermatophyta</taxon>
        <taxon>Magnoliopsida</taxon>
        <taxon>eudicotyledons</taxon>
        <taxon>Gunneridae</taxon>
        <taxon>Pentapetalae</taxon>
        <taxon>rosids</taxon>
        <taxon>Vitales</taxon>
        <taxon>Vitaceae</taxon>
        <taxon>Viteae</taxon>
        <taxon>Vitis</taxon>
    </lineage>
</organism>
<gene>
    <name evidence="2" type="ORF">VITISV_037388</name>
</gene>
<dbReference type="PROSITE" id="PS50878">
    <property type="entry name" value="RT_POL"/>
    <property type="match status" value="1"/>
</dbReference>
<dbReference type="GO" id="GO:0003676">
    <property type="term" value="F:nucleic acid binding"/>
    <property type="evidence" value="ECO:0007669"/>
    <property type="project" value="InterPro"/>
</dbReference>
<evidence type="ECO:0000259" key="1">
    <source>
        <dbReference type="PROSITE" id="PS50878"/>
    </source>
</evidence>
<protein>
    <recommendedName>
        <fullName evidence="1">Reverse transcriptase domain-containing protein</fullName>
    </recommendedName>
</protein>
<dbReference type="InterPro" id="IPR012337">
    <property type="entry name" value="RNaseH-like_sf"/>
</dbReference>
<dbReference type="Gene3D" id="3.10.10.10">
    <property type="entry name" value="HIV Type 1 Reverse Transcriptase, subunit A, domain 1"/>
    <property type="match status" value="1"/>
</dbReference>
<dbReference type="Pfam" id="PF00078">
    <property type="entry name" value="RVT_1"/>
    <property type="match status" value="1"/>
</dbReference>
<dbReference type="SUPFAM" id="SSF56672">
    <property type="entry name" value="DNA/RNA polymerases"/>
    <property type="match status" value="1"/>
</dbReference>
<sequence>MLSFPHDLSAKRSDASTWIGKKSSKPKISKVVGKCGGCSKKMRQMIVNSTIGHGMLSFIDIFPGYHQIPMFQLDEENTSFVTPHWIYCYKVMPFGLKNAGATYQRLMKKIFKPLIDQTVDVYIDDIVVKRKTRSEHARHLEETFGLMKAYKMKLNPAKCAFGVSAGKFLGFMVTQRGIEVNPDQIKSVMEMSIPNCKKELQRLMTSATGWTSDCETVFEKIKRYPTQPPILSSPQPGEQLYMYLAVFDCAVSVVLFRYVNDKEQRIEHTTLALRSVARKLRPYFQAHQVIVLTNQPLRNILHKLDLFDRLGVSSPKRRWWILHVEGVSQASGSEIGLLLQSPTREQLEQAIGLGFPASNNEAEYEAILARLSLALTLSASKLEIRSDSHLVVRQIQEQYEAKNECMARYLSKLQTSLNKLSKWAIKRIHRSENTQADALAGIAVTLPDMPSIVVAPVCTTNEANVGWINEIETYLRTRDLPKENKQTHKIRVQTTRFTLIGDSLYRRSFGDAANYVKRCDWFQRHAPIPHMPSEKKLLLITTNYFNKCVEVEAYVNIKDKDVSVCLEEHHLLIWNPFDSIAFRTFCSELKIKNLYSTPRYPQSNEQAEATNKTLLSTLKKILEKSKGKWIDELPGVLWAYHTKLGRPTRTTLFVLAYGMNAVIPTEIGMPTTQTTADEARGNTTIRMVSYQQRVVVHYNRKVQPRVFKVGTLGVGKLQENWEGPYIVSKTGDSGAYHLKMLDGTTMLRPWNVSNLK</sequence>
<dbReference type="InterPro" id="IPR002156">
    <property type="entry name" value="RNaseH_domain"/>
</dbReference>
<dbReference type="SUPFAM" id="SSF53098">
    <property type="entry name" value="Ribonuclease H-like"/>
    <property type="match status" value="2"/>
</dbReference>
<evidence type="ECO:0000313" key="2">
    <source>
        <dbReference type="EMBL" id="CAN60369.1"/>
    </source>
</evidence>
<proteinExistence type="predicted"/>
<dbReference type="Pfam" id="PF13456">
    <property type="entry name" value="RVT_3"/>
    <property type="match status" value="1"/>
</dbReference>
<dbReference type="Gene3D" id="3.30.420.10">
    <property type="entry name" value="Ribonuclease H-like superfamily/Ribonuclease H"/>
    <property type="match status" value="2"/>
</dbReference>
<dbReference type="GO" id="GO:0004523">
    <property type="term" value="F:RNA-DNA hybrid ribonuclease activity"/>
    <property type="evidence" value="ECO:0007669"/>
    <property type="project" value="InterPro"/>
</dbReference>
<dbReference type="CDD" id="cd01647">
    <property type="entry name" value="RT_LTR"/>
    <property type="match status" value="1"/>
</dbReference>
<dbReference type="InterPro" id="IPR000477">
    <property type="entry name" value="RT_dom"/>
</dbReference>
<dbReference type="PANTHER" id="PTHR48475:SF2">
    <property type="entry name" value="RIBONUCLEASE H"/>
    <property type="match status" value="1"/>
</dbReference>